<dbReference type="AlphaFoldDB" id="A0A2G5C669"/>
<comment type="similarity">
    <text evidence="1">Belongs to the eukaryotic ribosomal protein eL43 family.</text>
</comment>
<dbReference type="InParanoid" id="A0A2G5C669"/>
<evidence type="ECO:0000256" key="1">
    <source>
        <dbReference type="ARBA" id="ARBA00008672"/>
    </source>
</evidence>
<evidence type="ECO:0000313" key="5">
    <source>
        <dbReference type="Proteomes" id="UP000230069"/>
    </source>
</evidence>
<keyword evidence="5" id="KW-1185">Reference proteome</keyword>
<evidence type="ECO:0000256" key="2">
    <source>
        <dbReference type="ARBA" id="ARBA00022980"/>
    </source>
</evidence>
<dbReference type="SUPFAM" id="SSF57829">
    <property type="entry name" value="Zn-binding ribosomal proteins"/>
    <property type="match status" value="1"/>
</dbReference>
<dbReference type="GO" id="GO:1990904">
    <property type="term" value="C:ribonucleoprotein complex"/>
    <property type="evidence" value="ECO:0007669"/>
    <property type="project" value="UniProtKB-KW"/>
</dbReference>
<dbReference type="GO" id="GO:0005840">
    <property type="term" value="C:ribosome"/>
    <property type="evidence" value="ECO:0007669"/>
    <property type="project" value="UniProtKB-KW"/>
</dbReference>
<dbReference type="Gene3D" id="2.20.25.30">
    <property type="match status" value="1"/>
</dbReference>
<dbReference type="OrthoDB" id="10258345at2759"/>
<evidence type="ECO:0000256" key="3">
    <source>
        <dbReference type="ARBA" id="ARBA00023274"/>
    </source>
</evidence>
<accession>A0A2G5C669</accession>
<dbReference type="EMBL" id="KZ305106">
    <property type="protein sequence ID" value="PIA26782.1"/>
    <property type="molecule type" value="Genomic_DNA"/>
</dbReference>
<dbReference type="GO" id="GO:0003735">
    <property type="term" value="F:structural constituent of ribosome"/>
    <property type="evidence" value="ECO:0007669"/>
    <property type="project" value="InterPro"/>
</dbReference>
<proteinExistence type="inferred from homology"/>
<sequence>MHEGYSSGHTSAMCPSHLHSWHSSCGTRYGASLRTQIKKMEVSQHSKYFCEFCGKDRGRGNPGQSPLRFHVLTLVVCGGGGPRERESRTIPTTVPCSHLSGLWRW</sequence>
<dbReference type="Proteomes" id="UP000230069">
    <property type="component" value="Unassembled WGS sequence"/>
</dbReference>
<organism evidence="4 5">
    <name type="scientific">Aquilegia coerulea</name>
    <name type="common">Rocky mountain columbine</name>
    <dbReference type="NCBI Taxonomy" id="218851"/>
    <lineage>
        <taxon>Eukaryota</taxon>
        <taxon>Viridiplantae</taxon>
        <taxon>Streptophyta</taxon>
        <taxon>Embryophyta</taxon>
        <taxon>Tracheophyta</taxon>
        <taxon>Spermatophyta</taxon>
        <taxon>Magnoliopsida</taxon>
        <taxon>Ranunculales</taxon>
        <taxon>Ranunculaceae</taxon>
        <taxon>Thalictroideae</taxon>
        <taxon>Aquilegia</taxon>
    </lineage>
</organism>
<name>A0A2G5C669_AQUCA</name>
<dbReference type="Pfam" id="PF01780">
    <property type="entry name" value="Ribosomal_L37ae"/>
    <property type="match status" value="1"/>
</dbReference>
<dbReference type="PANTHER" id="PTHR48129:SF1">
    <property type="entry name" value="LARGE RIBOSOMAL SUBUNIT PROTEIN EL43"/>
    <property type="match status" value="1"/>
</dbReference>
<dbReference type="STRING" id="218851.A0A2G5C669"/>
<dbReference type="InterPro" id="IPR011332">
    <property type="entry name" value="Ribosomal_zn-bd"/>
</dbReference>
<protein>
    <submittedName>
        <fullName evidence="4">Uncharacterized protein</fullName>
    </submittedName>
</protein>
<dbReference type="PANTHER" id="PTHR48129">
    <property type="entry name" value="60S RIBOSOMAL PROTEIN L37A"/>
    <property type="match status" value="1"/>
</dbReference>
<dbReference type="InterPro" id="IPR050522">
    <property type="entry name" value="Ribosomal_protein_eL43"/>
</dbReference>
<keyword evidence="2" id="KW-0689">Ribosomal protein</keyword>
<keyword evidence="3" id="KW-0687">Ribonucleoprotein</keyword>
<dbReference type="InterPro" id="IPR011331">
    <property type="entry name" value="Ribosomal_eL37/eL43"/>
</dbReference>
<evidence type="ECO:0000313" key="4">
    <source>
        <dbReference type="EMBL" id="PIA26782.1"/>
    </source>
</evidence>
<gene>
    <name evidence="4" type="ORF">AQUCO_08900027v1</name>
</gene>
<dbReference type="InterPro" id="IPR002674">
    <property type="entry name" value="Ribosomal_eL43"/>
</dbReference>
<reference evidence="4 5" key="1">
    <citation type="submission" date="2017-09" db="EMBL/GenBank/DDBJ databases">
        <title>WGS assembly of Aquilegia coerulea Goldsmith.</title>
        <authorList>
            <person name="Hodges S."/>
            <person name="Kramer E."/>
            <person name="Nordborg M."/>
            <person name="Tomkins J."/>
            <person name="Borevitz J."/>
            <person name="Derieg N."/>
            <person name="Yan J."/>
            <person name="Mihaltcheva S."/>
            <person name="Hayes R.D."/>
            <person name="Rokhsar D."/>
        </authorList>
    </citation>
    <scope>NUCLEOTIDE SEQUENCE [LARGE SCALE GENOMIC DNA]</scope>
    <source>
        <strain evidence="5">cv. Goldsmith</strain>
    </source>
</reference>
<dbReference type="GO" id="GO:0006412">
    <property type="term" value="P:translation"/>
    <property type="evidence" value="ECO:0007669"/>
    <property type="project" value="InterPro"/>
</dbReference>